<dbReference type="Proteomes" id="UP000283063">
    <property type="component" value="Chromosome"/>
</dbReference>
<feature type="domain" description="DUF4399" evidence="2">
    <location>
        <begin position="48"/>
        <end position="146"/>
    </location>
</feature>
<sequence length="146" mass="15250">MKTITAALIAASLASPVWAGGETASNPDAQVYFVNIQDGDTFVSPVKVVFGLSGMGVAPAGTEKENTGHHHLLIDRPPLGQGEDGVDELSNGIMSDEQHLHFGGGQTEASIDLEPGQHTLQLVLGDLGHVPHSKPIVSEVITIIVE</sequence>
<dbReference type="EMBL" id="CP033219">
    <property type="protein sequence ID" value="AZV79699.1"/>
    <property type="molecule type" value="Genomic_DNA"/>
</dbReference>
<reference evidence="3 4" key="1">
    <citation type="submission" date="2018-10" db="EMBL/GenBank/DDBJ databases">
        <title>Parasedimentitalea marina sp. nov., a psychrophilic bacterium isolated from deep seawater of the New Britain Trench.</title>
        <authorList>
            <person name="Cao J."/>
        </authorList>
    </citation>
    <scope>NUCLEOTIDE SEQUENCE [LARGE SCALE GENOMIC DNA]</scope>
    <source>
        <strain evidence="3 4">W43</strain>
    </source>
</reference>
<evidence type="ECO:0000313" key="3">
    <source>
        <dbReference type="EMBL" id="AZV79699.1"/>
    </source>
</evidence>
<name>A0A3T0N6V0_9RHOB</name>
<evidence type="ECO:0000259" key="2">
    <source>
        <dbReference type="Pfam" id="PF14347"/>
    </source>
</evidence>
<proteinExistence type="predicted"/>
<feature type="signal peptide" evidence="1">
    <location>
        <begin position="1"/>
        <end position="19"/>
    </location>
</feature>
<organism evidence="3 4">
    <name type="scientific">Parasedimentitalea marina</name>
    <dbReference type="NCBI Taxonomy" id="2483033"/>
    <lineage>
        <taxon>Bacteria</taxon>
        <taxon>Pseudomonadati</taxon>
        <taxon>Pseudomonadota</taxon>
        <taxon>Alphaproteobacteria</taxon>
        <taxon>Rhodobacterales</taxon>
        <taxon>Paracoccaceae</taxon>
        <taxon>Parasedimentitalea</taxon>
    </lineage>
</organism>
<evidence type="ECO:0000313" key="4">
    <source>
        <dbReference type="Proteomes" id="UP000283063"/>
    </source>
</evidence>
<accession>A0A3T0N6V0</accession>
<dbReference type="OrthoDB" id="531568at2"/>
<dbReference type="KEGG" id="sedi:EBB79_18675"/>
<dbReference type="RefSeq" id="WP_127750287.1">
    <property type="nucleotide sequence ID" value="NZ_CP033219.1"/>
</dbReference>
<gene>
    <name evidence="3" type="ORF">EBB79_18675</name>
</gene>
<dbReference type="AlphaFoldDB" id="A0A3T0N6V0"/>
<keyword evidence="4" id="KW-1185">Reference proteome</keyword>
<dbReference type="Pfam" id="PF14347">
    <property type="entry name" value="DUF4399"/>
    <property type="match status" value="1"/>
</dbReference>
<dbReference type="InterPro" id="IPR025512">
    <property type="entry name" value="DUF4399"/>
</dbReference>
<evidence type="ECO:0000256" key="1">
    <source>
        <dbReference type="SAM" id="SignalP"/>
    </source>
</evidence>
<protein>
    <submittedName>
        <fullName evidence="3">DUF4399 domain-containing protein</fullName>
    </submittedName>
</protein>
<keyword evidence="1" id="KW-0732">Signal</keyword>
<feature type="chain" id="PRO_5019556463" evidence="1">
    <location>
        <begin position="20"/>
        <end position="146"/>
    </location>
</feature>